<dbReference type="Proteomes" id="UP000076796">
    <property type="component" value="Unassembled WGS sequence"/>
</dbReference>
<organism evidence="1 2">
    <name type="scientific">Paenibacillus glucanolyticus</name>
    <dbReference type="NCBI Taxonomy" id="59843"/>
    <lineage>
        <taxon>Bacteria</taxon>
        <taxon>Bacillati</taxon>
        <taxon>Bacillota</taxon>
        <taxon>Bacilli</taxon>
        <taxon>Bacillales</taxon>
        <taxon>Paenibacillaceae</taxon>
        <taxon>Paenibacillus</taxon>
    </lineage>
</organism>
<gene>
    <name evidence="1" type="ORF">AWU65_04660</name>
</gene>
<dbReference type="STRING" id="59843.A3958_04660"/>
<evidence type="ECO:0000313" key="2">
    <source>
        <dbReference type="Proteomes" id="UP000076796"/>
    </source>
</evidence>
<dbReference type="GeneID" id="97553484"/>
<keyword evidence="2" id="KW-1185">Reference proteome</keyword>
<sequence length="279" mass="30906">MRGAVRQAVVGIIPELEGRVYDVYPPDGAVEPLFAAITLGEDVWKSSWAGYRQVVRLKLYANPSELLQLDRWANQLIPGLHRKRVTGADGNSFKLHYLGVPEADKFDPSTGKMIRIMRFGVYVPELSGAGFTGQPDEWLSALAAWTGDVLGNSWSIYHTAWPAGRDDCAMLWRMTGCETRMAGASMVEVRKTFTGHIAALDSGSEQLTAVRLVEELGTQVQLLLDSQNRRYASVVEIASDMQADPILDGQLKLTLAQRKLRSPEEAALIRRVNIQPILK</sequence>
<proteinExistence type="predicted"/>
<accession>A0A163H1U0</accession>
<reference evidence="1" key="1">
    <citation type="journal article" date="2016" name="Genome Announc.">
        <title>Draft genomes of two strains of Paenibacillus glucanolyticus with capability to degrade lignocellulose.</title>
        <authorList>
            <person name="Mathews S.L."/>
            <person name="Pawlak J."/>
            <person name="Grunden A.M."/>
        </authorList>
    </citation>
    <scope>NUCLEOTIDE SEQUENCE [LARGE SCALE GENOMIC DNA]</scope>
    <source>
        <strain evidence="1">SLM1</strain>
    </source>
</reference>
<evidence type="ECO:0000313" key="1">
    <source>
        <dbReference type="EMBL" id="KZS45272.1"/>
    </source>
</evidence>
<name>A0A163H1U0_9BACL</name>
<dbReference type="OrthoDB" id="1679953at2"/>
<comment type="caution">
    <text evidence="1">The sequence shown here is derived from an EMBL/GenBank/DDBJ whole genome shotgun (WGS) entry which is preliminary data.</text>
</comment>
<dbReference type="RefSeq" id="WP_006212549.1">
    <property type="nucleotide sequence ID" value="NZ_CP147845.1"/>
</dbReference>
<dbReference type="EMBL" id="LWMH01000001">
    <property type="protein sequence ID" value="KZS45272.1"/>
    <property type="molecule type" value="Genomic_DNA"/>
</dbReference>
<protein>
    <submittedName>
        <fullName evidence="1">Uncharacterized protein</fullName>
    </submittedName>
</protein>
<dbReference type="AlphaFoldDB" id="A0A163H1U0"/>